<dbReference type="InterPro" id="IPR013424">
    <property type="entry name" value="Ice-binding_C"/>
</dbReference>
<dbReference type="RefSeq" id="WP_009547781.1">
    <property type="nucleotide sequence ID" value="NC_010546.1"/>
</dbReference>
<dbReference type="EMBL" id="CP000806">
    <property type="protein sequence ID" value="ACB52384.1"/>
    <property type="molecule type" value="Genomic_DNA"/>
</dbReference>
<dbReference type="KEGG" id="cyt:cce_3036"/>
<dbReference type="HOGENOM" id="CLU_424366_0_0_3"/>
<evidence type="ECO:0000313" key="3">
    <source>
        <dbReference type="Proteomes" id="UP000001203"/>
    </source>
</evidence>
<organism evidence="2 3">
    <name type="scientific">Crocosphaera subtropica (strain ATCC 51142 / BH68)</name>
    <name type="common">Cyanothece sp. (strain ATCC 51142)</name>
    <dbReference type="NCBI Taxonomy" id="43989"/>
    <lineage>
        <taxon>Bacteria</taxon>
        <taxon>Bacillati</taxon>
        <taxon>Cyanobacteriota</taxon>
        <taxon>Cyanophyceae</taxon>
        <taxon>Oscillatoriophycideae</taxon>
        <taxon>Chroococcales</taxon>
        <taxon>Aphanothecaceae</taxon>
        <taxon>Crocosphaera</taxon>
        <taxon>Crocosphaera subtropica</taxon>
    </lineage>
</organism>
<reference evidence="2 3" key="1">
    <citation type="journal article" date="2008" name="Proc. Natl. Acad. Sci. U.S.A.">
        <title>The genome of Cyanothece 51142, a unicellular diazotrophic cyanobacterium important in the marine nitrogen cycle.</title>
        <authorList>
            <person name="Welsh E.A."/>
            <person name="Liberton M."/>
            <person name="Stoeckel J."/>
            <person name="Loh T."/>
            <person name="Elvitigala T."/>
            <person name="Wang C."/>
            <person name="Wollam A."/>
            <person name="Fulton R.S."/>
            <person name="Clifton S.W."/>
            <person name="Jacobs J.M."/>
            <person name="Aurora R."/>
            <person name="Ghosh B.K."/>
            <person name="Sherman L.A."/>
            <person name="Smith R.D."/>
            <person name="Wilson R.K."/>
            <person name="Pakrasi H.B."/>
        </authorList>
    </citation>
    <scope>NUCLEOTIDE SEQUENCE [LARGE SCALE GENOMIC DNA]</scope>
    <source>
        <strain evidence="3">ATCC 51142 / BH68</strain>
    </source>
</reference>
<evidence type="ECO:0000259" key="1">
    <source>
        <dbReference type="Pfam" id="PF07589"/>
    </source>
</evidence>
<dbReference type="eggNOG" id="ENOG5032QTC">
    <property type="taxonomic scope" value="Bacteria"/>
</dbReference>
<dbReference type="Pfam" id="PF07589">
    <property type="entry name" value="PEP-CTERM"/>
    <property type="match status" value="1"/>
</dbReference>
<name>B1WW51_CROS5</name>
<dbReference type="NCBIfam" id="TIGR02595">
    <property type="entry name" value="PEP_CTERM"/>
    <property type="match status" value="1"/>
</dbReference>
<dbReference type="Proteomes" id="UP000001203">
    <property type="component" value="Chromosome circular"/>
</dbReference>
<keyword evidence="3" id="KW-1185">Reference proteome</keyword>
<dbReference type="AlphaFoldDB" id="B1WW51"/>
<dbReference type="STRING" id="43989.cce_3036"/>
<dbReference type="OrthoDB" id="9798386at2"/>
<evidence type="ECO:0000313" key="2">
    <source>
        <dbReference type="EMBL" id="ACB52384.1"/>
    </source>
</evidence>
<accession>B1WW51</accession>
<protein>
    <recommendedName>
        <fullName evidence="1">Ice-binding protein C-terminal domain-containing protein</fullName>
    </recommendedName>
</protein>
<feature type="domain" description="Ice-binding protein C-terminal" evidence="1">
    <location>
        <begin position="591"/>
        <end position="615"/>
    </location>
</feature>
<gene>
    <name evidence="2" type="ordered locus">cce_3036</name>
</gene>
<proteinExistence type="predicted"/>
<dbReference type="Gene3D" id="2.60.120.380">
    <property type="match status" value="1"/>
</dbReference>
<sequence>MQKIAQTLTFVATGVALLGLGTLEVKPAQALSLFGESFAGSYSSLGLGQVPGVPNPYGGITFLPDDPNTLLITGRSDFPDATAYSIGVLRDSNNRITGFSGEATVVTTVPGIGGEGRPNAEFAGADGGLTFGPNNVLFYTTFDNTLGQVLPGSSTPDKLVDLTGLGVEISTGALRFVPAGFPGEGRLKIGSYNGSTIYDTTVSPDGSGTFNIATPGSSVHLGGPEETFVGPEAFIYVDEEKPGFEGPSLLVAQWGQGFGVTAYEVDGNGDPIIDTARQFLNWPKFKSGGPEGMIIDPLTGDILMTTYIETEGLGSQVLRVSATPSTPATPDMNPFDPIAFLDLSSGVGSASGAVSTGNEVFAFEAKAGELLTFGVEVSDILSGTGYKDDDSVLYLYNSAGDVLAVGDDSPDSFESRVLNFLVPEDDTYYAAITTFGNEPILELGPVNTILGFEEDGLSNIVYDLTINRETLPETARLFDIALAVAPDNPVGSTLIDGDRVLFVDLNGTRNTDLTGPLQLFINADENTITFDNFEFILEFAEPFPSTDINDILDLFTTSEITAIIPPDELIQDIVFTERLLPSPNQPMPGQSVPEPASVLGLLSLGALGVGSKLKRK</sequence>